<evidence type="ECO:0000313" key="2">
    <source>
        <dbReference type="EMBL" id="GMS94644.1"/>
    </source>
</evidence>
<dbReference type="Proteomes" id="UP001432027">
    <property type="component" value="Unassembled WGS sequence"/>
</dbReference>
<organism evidence="2 3">
    <name type="scientific">Pristionchus entomophagus</name>
    <dbReference type="NCBI Taxonomy" id="358040"/>
    <lineage>
        <taxon>Eukaryota</taxon>
        <taxon>Metazoa</taxon>
        <taxon>Ecdysozoa</taxon>
        <taxon>Nematoda</taxon>
        <taxon>Chromadorea</taxon>
        <taxon>Rhabditida</taxon>
        <taxon>Rhabditina</taxon>
        <taxon>Diplogasteromorpha</taxon>
        <taxon>Diplogasteroidea</taxon>
        <taxon>Neodiplogasteridae</taxon>
        <taxon>Pristionchus</taxon>
    </lineage>
</organism>
<protein>
    <recommendedName>
        <fullName evidence="4">Ribosomal protein</fullName>
    </recommendedName>
</protein>
<dbReference type="EMBL" id="BTSX01000004">
    <property type="protein sequence ID" value="GMS94644.1"/>
    <property type="molecule type" value="Genomic_DNA"/>
</dbReference>
<gene>
    <name evidence="2" type="ORF">PENTCL1PPCAC_16819</name>
</gene>
<accession>A0AAV5TKS0</accession>
<dbReference type="AlphaFoldDB" id="A0AAV5TKS0"/>
<reference evidence="2" key="1">
    <citation type="submission" date="2023-10" db="EMBL/GenBank/DDBJ databases">
        <title>Genome assembly of Pristionchus species.</title>
        <authorList>
            <person name="Yoshida K."/>
            <person name="Sommer R.J."/>
        </authorList>
    </citation>
    <scope>NUCLEOTIDE SEQUENCE</scope>
    <source>
        <strain evidence="2">RS0144</strain>
    </source>
</reference>
<feature type="compositionally biased region" description="Basic and acidic residues" evidence="1">
    <location>
        <begin position="154"/>
        <end position="164"/>
    </location>
</feature>
<name>A0AAV5TKS0_9BILA</name>
<comment type="caution">
    <text evidence="2">The sequence shown here is derived from an EMBL/GenBank/DDBJ whole genome shotgun (WGS) entry which is preliminary data.</text>
</comment>
<evidence type="ECO:0000313" key="3">
    <source>
        <dbReference type="Proteomes" id="UP001432027"/>
    </source>
</evidence>
<evidence type="ECO:0000256" key="1">
    <source>
        <dbReference type="SAM" id="MobiDB-lite"/>
    </source>
</evidence>
<keyword evidence="3" id="KW-1185">Reference proteome</keyword>
<feature type="region of interest" description="Disordered" evidence="1">
    <location>
        <begin position="146"/>
        <end position="170"/>
    </location>
</feature>
<sequence>LPILYHVCVISRLWLGEGRGETKGVEGRGGGRREGEESLGDLLGGSSLGRRQLHHRLSSDLSLDLVRLERRQRILAVLSHVSVHDDELVRLRLAFNARDDEVGGVADLDETVHDVHGVVRVVRRLDLQGEHSVGVVDDLVLGGAPGGGDGAGGRIDRELNTHRGGEKRRK</sequence>
<proteinExistence type="predicted"/>
<evidence type="ECO:0008006" key="4">
    <source>
        <dbReference type="Google" id="ProtNLM"/>
    </source>
</evidence>
<feature type="non-terminal residue" evidence="2">
    <location>
        <position position="1"/>
    </location>
</feature>